<dbReference type="InterPro" id="IPR038136">
    <property type="entry name" value="CofD-like_dom_sf"/>
</dbReference>
<dbReference type="PANTHER" id="PTHR30135:SF3">
    <property type="entry name" value="GLUCONEOGENESIS FACTOR-RELATED"/>
    <property type="match status" value="1"/>
</dbReference>
<dbReference type="Pfam" id="PF01933">
    <property type="entry name" value="CofD"/>
    <property type="match status" value="1"/>
</dbReference>
<keyword evidence="4" id="KW-1185">Reference proteome</keyword>
<dbReference type="HAMAP" id="MF_00973">
    <property type="entry name" value="Gluconeogen_factor"/>
    <property type="match status" value="1"/>
</dbReference>
<reference evidence="3 4" key="1">
    <citation type="submission" date="2016-11" db="EMBL/GenBank/DDBJ databases">
        <authorList>
            <person name="Jaros S."/>
            <person name="Januszkiewicz K."/>
            <person name="Wedrychowicz H."/>
        </authorList>
    </citation>
    <scope>NUCLEOTIDE SEQUENCE [LARGE SCALE GENOMIC DNA]</scope>
    <source>
        <strain evidence="3 4">CECT 7868</strain>
    </source>
</reference>
<dbReference type="NCBIfam" id="TIGR01826">
    <property type="entry name" value="CofD_related"/>
    <property type="match status" value="1"/>
</dbReference>
<dbReference type="PANTHER" id="PTHR30135">
    <property type="entry name" value="UNCHARACTERIZED PROTEIN YVCK-RELATED"/>
    <property type="match status" value="1"/>
</dbReference>
<evidence type="ECO:0000313" key="3">
    <source>
        <dbReference type="EMBL" id="SHI42897.1"/>
    </source>
</evidence>
<comment type="function">
    <text evidence="2">Required for morphogenesis under gluconeogenic growth conditions.</text>
</comment>
<dbReference type="GO" id="GO:0008360">
    <property type="term" value="P:regulation of cell shape"/>
    <property type="evidence" value="ECO:0007669"/>
    <property type="project" value="UniProtKB-UniRule"/>
</dbReference>
<dbReference type="CDD" id="cd07187">
    <property type="entry name" value="YvcK_like"/>
    <property type="match status" value="1"/>
</dbReference>
<dbReference type="AlphaFoldDB" id="A0A1M6B2K8"/>
<dbReference type="Gene3D" id="3.40.50.10680">
    <property type="entry name" value="CofD-like domains"/>
    <property type="match status" value="1"/>
</dbReference>
<dbReference type="RefSeq" id="WP_073605361.1">
    <property type="nucleotide sequence ID" value="NZ_FQXZ01000040.1"/>
</dbReference>
<dbReference type="STRING" id="1216006.VA7868_03693"/>
<dbReference type="EMBL" id="FQXZ01000040">
    <property type="protein sequence ID" value="SHI42897.1"/>
    <property type="molecule type" value="Genomic_DNA"/>
</dbReference>
<dbReference type="Proteomes" id="UP000184608">
    <property type="component" value="Unassembled WGS sequence"/>
</dbReference>
<dbReference type="GO" id="GO:0043743">
    <property type="term" value="F:LPPG:FO 2-phospho-L-lactate transferase activity"/>
    <property type="evidence" value="ECO:0007669"/>
    <property type="project" value="InterPro"/>
</dbReference>
<dbReference type="InterPro" id="IPR010119">
    <property type="entry name" value="Gluconeogen_factor"/>
</dbReference>
<dbReference type="OrthoDB" id="5413830at2"/>
<keyword evidence="1 2" id="KW-0963">Cytoplasm</keyword>
<accession>A0A1M6B2K8</accession>
<evidence type="ECO:0000256" key="2">
    <source>
        <dbReference type="HAMAP-Rule" id="MF_00973"/>
    </source>
</evidence>
<evidence type="ECO:0000256" key="1">
    <source>
        <dbReference type="ARBA" id="ARBA00022490"/>
    </source>
</evidence>
<organism evidence="3 4">
    <name type="scientific">Vibrio aerogenes CECT 7868</name>
    <dbReference type="NCBI Taxonomy" id="1216006"/>
    <lineage>
        <taxon>Bacteria</taxon>
        <taxon>Pseudomonadati</taxon>
        <taxon>Pseudomonadota</taxon>
        <taxon>Gammaproteobacteria</taxon>
        <taxon>Vibrionales</taxon>
        <taxon>Vibrionaceae</taxon>
        <taxon>Vibrio</taxon>
    </lineage>
</organism>
<dbReference type="GO" id="GO:0005737">
    <property type="term" value="C:cytoplasm"/>
    <property type="evidence" value="ECO:0007669"/>
    <property type="project" value="UniProtKB-SubCell"/>
</dbReference>
<protein>
    <recommendedName>
        <fullName evidence="2">Putative gluconeogenesis factor</fullName>
    </recommendedName>
</protein>
<dbReference type="SUPFAM" id="SSF142338">
    <property type="entry name" value="CofD-like"/>
    <property type="match status" value="1"/>
</dbReference>
<comment type="similarity">
    <text evidence="2">Belongs to the gluconeogenesis factor family.</text>
</comment>
<dbReference type="InterPro" id="IPR002882">
    <property type="entry name" value="CofD"/>
</dbReference>
<sequence length="299" mass="32877">MDIHKEKKVVAIGGGHGLGRVLAALRHFEENATGIVTTTDNGGSTGRIRLCQGGIAWGDMRNCINQLITTPSIASMMFEHRFRGQGELDGHNLGNLMLTALDNLSVRPLDAIQLIRTMLDVSVNIVPMSEYPADLSALTTEGEVVTGETSVDKMDAELTRIDISPQVPATHEAISAIRATDAIILGPGSFLTSVMPPLLLSEIGNAIAKNTAAKLIYIENLSPEFGPASKMDLNQKLEWCERACEGRPVDVVLCHQQLEHFSHRQTRLVIRDLASPNKEWRHEREKLRMALEEQLTDDQ</sequence>
<comment type="subcellular location">
    <subcellularLocation>
        <location evidence="2">Cytoplasm</location>
    </subcellularLocation>
</comment>
<name>A0A1M6B2K8_9VIBR</name>
<gene>
    <name evidence="3" type="ORF">VA7868_03693</name>
</gene>
<proteinExistence type="inferred from homology"/>
<evidence type="ECO:0000313" key="4">
    <source>
        <dbReference type="Proteomes" id="UP000184608"/>
    </source>
</evidence>